<feature type="non-terminal residue" evidence="2">
    <location>
        <position position="1"/>
    </location>
</feature>
<feature type="domain" description="MBG" evidence="1">
    <location>
        <begin position="172"/>
        <end position="246"/>
    </location>
</feature>
<dbReference type="Gene3D" id="3.30.160.710">
    <property type="match status" value="1"/>
</dbReference>
<dbReference type="AlphaFoldDB" id="A0A382F683"/>
<name>A0A382F683_9ZZZZ</name>
<gene>
    <name evidence="2" type="ORF">METZ01_LOCUS210698</name>
</gene>
<evidence type="ECO:0000259" key="1">
    <source>
        <dbReference type="Pfam" id="PF18676"/>
    </source>
</evidence>
<sequence length="259" mass="28808">VKLNHYYFIFFDNLGVFLLRFARKTLETELIFQNWLAKPRPLRYPSRELRAKNQPGILMGTGTMRLSVACLAVLFSLLAGLPALEAKEAQTIKISRISAKKYGDEPFVVRAKSSSKLPVSIFVNGPASIDKKGKITLKGAGKVRVFAIQMGDDQFTPAKPEMVAVEIAKAPLVVQAEDKKMKEGEKNPEFTVIYKGFVNGESVKNLIKPAVATLVETGEGKRKKQKIVPSGSQSENYSFRYISGNLKIMSKKKSFFGRN</sequence>
<organism evidence="2">
    <name type="scientific">marine metagenome</name>
    <dbReference type="NCBI Taxonomy" id="408172"/>
    <lineage>
        <taxon>unclassified sequences</taxon>
        <taxon>metagenomes</taxon>
        <taxon>ecological metagenomes</taxon>
    </lineage>
</organism>
<accession>A0A382F683</accession>
<dbReference type="EMBL" id="UINC01047938">
    <property type="protein sequence ID" value="SVB57844.1"/>
    <property type="molecule type" value="Genomic_DNA"/>
</dbReference>
<dbReference type="InterPro" id="IPR041286">
    <property type="entry name" value="MBG_2"/>
</dbReference>
<dbReference type="Pfam" id="PF18676">
    <property type="entry name" value="MBG_2"/>
    <property type="match status" value="1"/>
</dbReference>
<protein>
    <recommendedName>
        <fullName evidence="1">MBG domain-containing protein</fullName>
    </recommendedName>
</protein>
<evidence type="ECO:0000313" key="2">
    <source>
        <dbReference type="EMBL" id="SVB57844.1"/>
    </source>
</evidence>
<proteinExistence type="predicted"/>
<reference evidence="2" key="1">
    <citation type="submission" date="2018-05" db="EMBL/GenBank/DDBJ databases">
        <authorList>
            <person name="Lanie J.A."/>
            <person name="Ng W.-L."/>
            <person name="Kazmierczak K.M."/>
            <person name="Andrzejewski T.M."/>
            <person name="Davidsen T.M."/>
            <person name="Wayne K.J."/>
            <person name="Tettelin H."/>
            <person name="Glass J.I."/>
            <person name="Rusch D."/>
            <person name="Podicherti R."/>
            <person name="Tsui H.-C.T."/>
            <person name="Winkler M.E."/>
        </authorList>
    </citation>
    <scope>NUCLEOTIDE SEQUENCE</scope>
</reference>